<dbReference type="EMBL" id="JAFIMR010000018">
    <property type="protein sequence ID" value="KAI1867623.1"/>
    <property type="molecule type" value="Genomic_DNA"/>
</dbReference>
<evidence type="ECO:0000256" key="6">
    <source>
        <dbReference type="ARBA" id="ARBA00023211"/>
    </source>
</evidence>
<keyword evidence="6" id="KW-0464">Manganese</keyword>
<keyword evidence="4" id="KW-0378">Hydrolase</keyword>
<name>A0A9P9WKE8_9PEZI</name>
<dbReference type="InterPro" id="IPR000086">
    <property type="entry name" value="NUDIX_hydrolase_dom"/>
</dbReference>
<evidence type="ECO:0000313" key="10">
    <source>
        <dbReference type="Proteomes" id="UP000829685"/>
    </source>
</evidence>
<organism evidence="9 10">
    <name type="scientific">Neoarthrinium moseri</name>
    <dbReference type="NCBI Taxonomy" id="1658444"/>
    <lineage>
        <taxon>Eukaryota</taxon>
        <taxon>Fungi</taxon>
        <taxon>Dikarya</taxon>
        <taxon>Ascomycota</taxon>
        <taxon>Pezizomycotina</taxon>
        <taxon>Sordariomycetes</taxon>
        <taxon>Xylariomycetidae</taxon>
        <taxon>Amphisphaeriales</taxon>
        <taxon>Apiosporaceae</taxon>
        <taxon>Neoarthrinium</taxon>
    </lineage>
</organism>
<dbReference type="GO" id="GO:0046872">
    <property type="term" value="F:metal ion binding"/>
    <property type="evidence" value="ECO:0007669"/>
    <property type="project" value="UniProtKB-KW"/>
</dbReference>
<protein>
    <recommendedName>
        <fullName evidence="8">Nudix hydrolase domain-containing protein</fullName>
    </recommendedName>
</protein>
<proteinExistence type="predicted"/>
<dbReference type="SUPFAM" id="SSF55811">
    <property type="entry name" value="Nudix"/>
    <property type="match status" value="1"/>
</dbReference>
<dbReference type="Proteomes" id="UP000829685">
    <property type="component" value="Unassembled WGS sequence"/>
</dbReference>
<sequence length="377" mass="40883">MTNASHYSTASAPKEKKQPMEPRPSSSIVLLSPTNQVLLLRRVKTSSSFASAHVFPGGNLSDFHDGAVPPPGDLARHEDSRAYRIGAVRETFEESGILLARDKRSTDGSLLVLPASERDVIRRRIYQNEIRFEEWLDSVGGVADIENLHPFTRWITPPATPKRFTTQMYLYMLPVQSSPASSSTPSDPALAAAESEAVLPTPDGGEVTTSVFEDASAWLARQGRGEVILFPPQAFLLTLVSQFCTGPPPASSGAGAAADAGAHYQAQRQALLDFLRTTPTATNPKALKHATSHIPWAQKVISPVTALVRADGRAVLSLERPGPELKGSNRGGDWERVVLVRFAKGTATEVEIRDRESVFEEERAKKGQGKDNAEAKL</sequence>
<feature type="region of interest" description="Disordered" evidence="7">
    <location>
        <begin position="355"/>
        <end position="377"/>
    </location>
</feature>
<evidence type="ECO:0000256" key="5">
    <source>
        <dbReference type="ARBA" id="ARBA00022842"/>
    </source>
</evidence>
<evidence type="ECO:0000256" key="7">
    <source>
        <dbReference type="SAM" id="MobiDB-lite"/>
    </source>
</evidence>
<comment type="caution">
    <text evidence="9">The sequence shown here is derived from an EMBL/GenBank/DDBJ whole genome shotgun (WGS) entry which is preliminary data.</text>
</comment>
<comment type="cofactor">
    <cofactor evidence="2">
        <name>Mg(2+)</name>
        <dbReference type="ChEBI" id="CHEBI:18420"/>
    </cofactor>
</comment>
<evidence type="ECO:0000256" key="2">
    <source>
        <dbReference type="ARBA" id="ARBA00001946"/>
    </source>
</evidence>
<dbReference type="AlphaFoldDB" id="A0A9P9WKE8"/>
<evidence type="ECO:0000313" key="9">
    <source>
        <dbReference type="EMBL" id="KAI1867623.1"/>
    </source>
</evidence>
<dbReference type="PANTHER" id="PTHR12318">
    <property type="entry name" value="TESTOSTERONE-REGULATED PROTEIN RP2"/>
    <property type="match status" value="1"/>
</dbReference>
<keyword evidence="3" id="KW-0479">Metal-binding</keyword>
<feature type="region of interest" description="Disordered" evidence="7">
    <location>
        <begin position="1"/>
        <end position="28"/>
    </location>
</feature>
<dbReference type="InterPro" id="IPR039121">
    <property type="entry name" value="NUDT19"/>
</dbReference>
<dbReference type="InterPro" id="IPR015797">
    <property type="entry name" value="NUDIX_hydrolase-like_dom_sf"/>
</dbReference>
<evidence type="ECO:0000256" key="4">
    <source>
        <dbReference type="ARBA" id="ARBA00022801"/>
    </source>
</evidence>
<feature type="compositionally biased region" description="Polar residues" evidence="7">
    <location>
        <begin position="1"/>
        <end position="11"/>
    </location>
</feature>
<dbReference type="Gene3D" id="3.90.79.10">
    <property type="entry name" value="Nucleoside Triphosphate Pyrophosphohydrolase"/>
    <property type="match status" value="1"/>
</dbReference>
<dbReference type="GO" id="GO:0005739">
    <property type="term" value="C:mitochondrion"/>
    <property type="evidence" value="ECO:0007669"/>
    <property type="project" value="TreeGrafter"/>
</dbReference>
<evidence type="ECO:0000256" key="3">
    <source>
        <dbReference type="ARBA" id="ARBA00022723"/>
    </source>
</evidence>
<dbReference type="CDD" id="cd18870">
    <property type="entry name" value="NUDIX_AcylCoAdiphos_Nudt19"/>
    <property type="match status" value="1"/>
</dbReference>
<accession>A0A9P9WKE8</accession>
<dbReference type="PANTHER" id="PTHR12318:SF0">
    <property type="entry name" value="ACYL-COENZYME A DIPHOSPHATASE NUDT19"/>
    <property type="match status" value="1"/>
</dbReference>
<evidence type="ECO:0000259" key="8">
    <source>
        <dbReference type="PROSITE" id="PS51462"/>
    </source>
</evidence>
<dbReference type="GO" id="GO:0016818">
    <property type="term" value="F:hydrolase activity, acting on acid anhydrides, in phosphorus-containing anhydrides"/>
    <property type="evidence" value="ECO:0007669"/>
    <property type="project" value="InterPro"/>
</dbReference>
<evidence type="ECO:0000256" key="1">
    <source>
        <dbReference type="ARBA" id="ARBA00001936"/>
    </source>
</evidence>
<keyword evidence="10" id="KW-1185">Reference proteome</keyword>
<comment type="cofactor">
    <cofactor evidence="1">
        <name>Mn(2+)</name>
        <dbReference type="ChEBI" id="CHEBI:29035"/>
    </cofactor>
</comment>
<reference evidence="9" key="1">
    <citation type="submission" date="2021-03" db="EMBL/GenBank/DDBJ databases">
        <title>Revisited historic fungal species revealed as producer of novel bioactive compounds through whole genome sequencing and comparative genomics.</title>
        <authorList>
            <person name="Vignolle G.A."/>
            <person name="Hochenegger N."/>
            <person name="Mach R.L."/>
            <person name="Mach-Aigner A.R."/>
            <person name="Javad Rahimi M."/>
            <person name="Salim K.A."/>
            <person name="Chan C.M."/>
            <person name="Lim L.B.L."/>
            <person name="Cai F."/>
            <person name="Druzhinina I.S."/>
            <person name="U'Ren J.M."/>
            <person name="Derntl C."/>
        </authorList>
    </citation>
    <scope>NUCLEOTIDE SEQUENCE</scope>
    <source>
        <strain evidence="9">TUCIM 5799</strain>
    </source>
</reference>
<feature type="domain" description="Nudix hydrolase" evidence="8">
    <location>
        <begin position="21"/>
        <end position="174"/>
    </location>
</feature>
<keyword evidence="5" id="KW-0460">Magnesium</keyword>
<dbReference type="PROSITE" id="PS51462">
    <property type="entry name" value="NUDIX"/>
    <property type="match status" value="1"/>
</dbReference>
<gene>
    <name evidence="9" type="ORF">JX265_007425</name>
</gene>